<evidence type="ECO:0000313" key="3">
    <source>
        <dbReference type="Proteomes" id="UP000323608"/>
    </source>
</evidence>
<dbReference type="OrthoDB" id="5292901at2"/>
<gene>
    <name evidence="2" type="ORF">FP026_07515</name>
</gene>
<comment type="caution">
    <text evidence="2">The sequence shown here is derived from an EMBL/GenBank/DDBJ whole genome shotgun (WGS) entry which is preliminary data.</text>
</comment>
<dbReference type="EMBL" id="VNIP01000004">
    <property type="protein sequence ID" value="KAA1183864.1"/>
    <property type="molecule type" value="Genomic_DNA"/>
</dbReference>
<organism evidence="2 3">
    <name type="scientific">Rhizobium tropici</name>
    <dbReference type="NCBI Taxonomy" id="398"/>
    <lineage>
        <taxon>Bacteria</taxon>
        <taxon>Pseudomonadati</taxon>
        <taxon>Pseudomonadota</taxon>
        <taxon>Alphaproteobacteria</taxon>
        <taxon>Hyphomicrobiales</taxon>
        <taxon>Rhizobiaceae</taxon>
        <taxon>Rhizobium/Agrobacterium group</taxon>
        <taxon>Rhizobium</taxon>
    </lineage>
</organism>
<protein>
    <submittedName>
        <fullName evidence="2">Uncharacterized protein</fullName>
    </submittedName>
</protein>
<dbReference type="RefSeq" id="WP_149633991.1">
    <property type="nucleotide sequence ID" value="NZ_VNIP01000004.1"/>
</dbReference>
<reference evidence="2 3" key="1">
    <citation type="submission" date="2019-07" db="EMBL/GenBank/DDBJ databases">
        <title>The Draft Genome Sequence of Rhizobium tropici SARCC-755 Associated with Superior Nodulation on Pigeonpea (Cajanus cajan (L.) Millsp.).</title>
        <authorList>
            <person name="Bopape F.L."/>
            <person name="Hassen A.I."/>
            <person name="Swanevelder Z.H."/>
            <person name="Gwata E.T."/>
        </authorList>
    </citation>
    <scope>NUCLEOTIDE SEQUENCE [LARGE SCALE GENOMIC DNA]</scope>
    <source>
        <strain evidence="2 3">SARCC-755</strain>
    </source>
</reference>
<proteinExistence type="predicted"/>
<accession>A0A5B0WA22</accession>
<evidence type="ECO:0000256" key="1">
    <source>
        <dbReference type="SAM" id="MobiDB-lite"/>
    </source>
</evidence>
<sequence>MPTHPLIRKHHCQDNLPESPLPGPTMEATPGSIRERFRTVGVVIVWCAIKDEMIGRGSVVAEATGHRELATTIRYAMRARGTATVMELFDKLSEIEEIRSLPVLALDILQAAARHFIDPVLLPILISSLFYADLAPVKA</sequence>
<name>A0A5B0WA22_RHITR</name>
<dbReference type="Proteomes" id="UP000323608">
    <property type="component" value="Unassembled WGS sequence"/>
</dbReference>
<dbReference type="AlphaFoldDB" id="A0A5B0WA22"/>
<feature type="compositionally biased region" description="Basic residues" evidence="1">
    <location>
        <begin position="1"/>
        <end position="11"/>
    </location>
</feature>
<evidence type="ECO:0000313" key="2">
    <source>
        <dbReference type="EMBL" id="KAA1183864.1"/>
    </source>
</evidence>
<feature type="region of interest" description="Disordered" evidence="1">
    <location>
        <begin position="1"/>
        <end position="26"/>
    </location>
</feature>